<dbReference type="EMBL" id="JADGKB010000111">
    <property type="protein sequence ID" value="KAJ3253388.1"/>
    <property type="molecule type" value="Genomic_DNA"/>
</dbReference>
<keyword evidence="1" id="KW-0472">Membrane</keyword>
<sequence length="512" mass="58178">MLFPPVAADLILELQYKQKECKGPPDTFYAFEVANPWGYAPYDPSLNETWSPYFKFQATELSVGDCGNVYVPIPGYCCIGTMDISLSFPYYSGIALEYNQPLTDLLPVGARGSSYCALGVQNINDTFALNGYKGIWALPNGGNCIDNYYQCKVNGSTAVFSVYSQPNCNGVEESIQLTFQIQNYTSDLLGNVTVQYLTVTDAAMFYSWVAYMPMEILVPHFDYYFDFIALVLFVISMLMLLYTLYSTGMEMLTKKVCKFSQIITLVGQFLWLLYISGVMVAWCVPFPQLVQMAAFEEYVGITHSLSMLASCVLTTMLLNTILFPDYWYARYISWSTLVIVHVGLFGSNYDMWYLNGGQGEANTNMDFFRFLLKWNGYGIYWTYFVFVYNTIIPLLISYKIMLLAGKFEKGHYSSFFKRIQKIDPYFILIIFGQLLVVTANAVLNSIKLYTSMLGNDLVYNDTLGCSALILTLHSFFTWKTYTIIRKSSDSVRNNGQKTKITQSTAYTESVDK</sequence>
<comment type="caution">
    <text evidence="2">The sequence shown here is derived from an EMBL/GenBank/DDBJ whole genome shotgun (WGS) entry which is preliminary data.</text>
</comment>
<evidence type="ECO:0000313" key="3">
    <source>
        <dbReference type="Proteomes" id="UP001210925"/>
    </source>
</evidence>
<feature type="transmembrane region" description="Helical" evidence="1">
    <location>
        <begin position="223"/>
        <end position="242"/>
    </location>
</feature>
<accession>A0AAD5Y5S7</accession>
<evidence type="ECO:0000256" key="1">
    <source>
        <dbReference type="SAM" id="Phobius"/>
    </source>
</evidence>
<feature type="transmembrane region" description="Helical" evidence="1">
    <location>
        <begin position="262"/>
        <end position="284"/>
    </location>
</feature>
<proteinExistence type="predicted"/>
<feature type="transmembrane region" description="Helical" evidence="1">
    <location>
        <begin position="304"/>
        <end position="324"/>
    </location>
</feature>
<feature type="transmembrane region" description="Helical" evidence="1">
    <location>
        <begin position="380"/>
        <end position="404"/>
    </location>
</feature>
<feature type="transmembrane region" description="Helical" evidence="1">
    <location>
        <begin position="425"/>
        <end position="446"/>
    </location>
</feature>
<organism evidence="2 3">
    <name type="scientific">Boothiomyces macroporosus</name>
    <dbReference type="NCBI Taxonomy" id="261099"/>
    <lineage>
        <taxon>Eukaryota</taxon>
        <taxon>Fungi</taxon>
        <taxon>Fungi incertae sedis</taxon>
        <taxon>Chytridiomycota</taxon>
        <taxon>Chytridiomycota incertae sedis</taxon>
        <taxon>Chytridiomycetes</taxon>
        <taxon>Rhizophydiales</taxon>
        <taxon>Terramycetaceae</taxon>
        <taxon>Boothiomyces</taxon>
    </lineage>
</organism>
<dbReference type="Proteomes" id="UP001210925">
    <property type="component" value="Unassembled WGS sequence"/>
</dbReference>
<keyword evidence="1" id="KW-1133">Transmembrane helix</keyword>
<keyword evidence="3" id="KW-1185">Reference proteome</keyword>
<reference evidence="2" key="1">
    <citation type="submission" date="2020-05" db="EMBL/GenBank/DDBJ databases">
        <title>Phylogenomic resolution of chytrid fungi.</title>
        <authorList>
            <person name="Stajich J.E."/>
            <person name="Amses K."/>
            <person name="Simmons R."/>
            <person name="Seto K."/>
            <person name="Myers J."/>
            <person name="Bonds A."/>
            <person name="Quandt C.A."/>
            <person name="Barry K."/>
            <person name="Liu P."/>
            <person name="Grigoriev I."/>
            <person name="Longcore J.E."/>
            <person name="James T.Y."/>
        </authorList>
    </citation>
    <scope>NUCLEOTIDE SEQUENCE</scope>
    <source>
        <strain evidence="2">PLAUS21</strain>
    </source>
</reference>
<name>A0AAD5Y5S7_9FUNG</name>
<protein>
    <submittedName>
        <fullName evidence="2">Uncharacterized protein</fullName>
    </submittedName>
</protein>
<gene>
    <name evidence="2" type="ORF">HK103_000708</name>
</gene>
<feature type="transmembrane region" description="Helical" evidence="1">
    <location>
        <begin position="458"/>
        <end position="478"/>
    </location>
</feature>
<keyword evidence="1" id="KW-0812">Transmembrane</keyword>
<evidence type="ECO:0000313" key="2">
    <source>
        <dbReference type="EMBL" id="KAJ3253388.1"/>
    </source>
</evidence>
<dbReference type="AlphaFoldDB" id="A0AAD5Y5S7"/>
<feature type="transmembrane region" description="Helical" evidence="1">
    <location>
        <begin position="331"/>
        <end position="349"/>
    </location>
</feature>